<feature type="region of interest" description="Disordered" evidence="1">
    <location>
        <begin position="18"/>
        <end position="38"/>
    </location>
</feature>
<dbReference type="AlphaFoldDB" id="A0A5B7HKP2"/>
<evidence type="ECO:0000256" key="1">
    <source>
        <dbReference type="SAM" id="MobiDB-lite"/>
    </source>
</evidence>
<gene>
    <name evidence="2" type="ORF">E2C01_064048</name>
</gene>
<feature type="compositionally biased region" description="Basic and acidic residues" evidence="1">
    <location>
        <begin position="26"/>
        <end position="38"/>
    </location>
</feature>
<evidence type="ECO:0000313" key="2">
    <source>
        <dbReference type="EMBL" id="MPC69817.1"/>
    </source>
</evidence>
<evidence type="ECO:0000313" key="3">
    <source>
        <dbReference type="Proteomes" id="UP000324222"/>
    </source>
</evidence>
<dbReference type="EMBL" id="VSRR010030049">
    <property type="protein sequence ID" value="MPC69817.1"/>
    <property type="molecule type" value="Genomic_DNA"/>
</dbReference>
<keyword evidence="3" id="KW-1185">Reference proteome</keyword>
<accession>A0A5B7HKP2</accession>
<dbReference type="Proteomes" id="UP000324222">
    <property type="component" value="Unassembled WGS sequence"/>
</dbReference>
<comment type="caution">
    <text evidence="2">The sequence shown here is derived from an EMBL/GenBank/DDBJ whole genome shotgun (WGS) entry which is preliminary data.</text>
</comment>
<sequence>MTMDDWIRVAKDIRVRRGGGGGGWGGKKERSLKEVEFA</sequence>
<organism evidence="2 3">
    <name type="scientific">Portunus trituberculatus</name>
    <name type="common">Swimming crab</name>
    <name type="synonym">Neptunus trituberculatus</name>
    <dbReference type="NCBI Taxonomy" id="210409"/>
    <lineage>
        <taxon>Eukaryota</taxon>
        <taxon>Metazoa</taxon>
        <taxon>Ecdysozoa</taxon>
        <taxon>Arthropoda</taxon>
        <taxon>Crustacea</taxon>
        <taxon>Multicrustacea</taxon>
        <taxon>Malacostraca</taxon>
        <taxon>Eumalacostraca</taxon>
        <taxon>Eucarida</taxon>
        <taxon>Decapoda</taxon>
        <taxon>Pleocyemata</taxon>
        <taxon>Brachyura</taxon>
        <taxon>Eubrachyura</taxon>
        <taxon>Portunoidea</taxon>
        <taxon>Portunidae</taxon>
        <taxon>Portuninae</taxon>
        <taxon>Portunus</taxon>
    </lineage>
</organism>
<proteinExistence type="predicted"/>
<name>A0A5B7HKP2_PORTR</name>
<reference evidence="2 3" key="1">
    <citation type="submission" date="2019-05" db="EMBL/GenBank/DDBJ databases">
        <title>Another draft genome of Portunus trituberculatus and its Hox gene families provides insights of decapod evolution.</title>
        <authorList>
            <person name="Jeong J.-H."/>
            <person name="Song I."/>
            <person name="Kim S."/>
            <person name="Choi T."/>
            <person name="Kim D."/>
            <person name="Ryu S."/>
            <person name="Kim W."/>
        </authorList>
    </citation>
    <scope>NUCLEOTIDE SEQUENCE [LARGE SCALE GENOMIC DNA]</scope>
    <source>
        <tissue evidence="2">Muscle</tissue>
    </source>
</reference>
<protein>
    <submittedName>
        <fullName evidence="2">Uncharacterized protein</fullName>
    </submittedName>
</protein>